<dbReference type="PROSITE" id="PS50850">
    <property type="entry name" value="MFS"/>
    <property type="match status" value="1"/>
</dbReference>
<feature type="transmembrane region" description="Helical" evidence="2">
    <location>
        <begin position="171"/>
        <end position="193"/>
    </location>
</feature>
<dbReference type="InterPro" id="IPR036259">
    <property type="entry name" value="MFS_trans_sf"/>
</dbReference>
<dbReference type="InterPro" id="IPR011701">
    <property type="entry name" value="MFS"/>
</dbReference>
<feature type="transmembrane region" description="Helical" evidence="2">
    <location>
        <begin position="86"/>
        <end position="105"/>
    </location>
</feature>
<feature type="transmembrane region" description="Helical" evidence="2">
    <location>
        <begin position="143"/>
        <end position="165"/>
    </location>
</feature>
<keyword evidence="2" id="KW-0812">Transmembrane</keyword>
<sequence>MVGTISKDKPPPDGGWGWLCACGGFLVHFISAAQLKAFGVFLPVLTKEFGTSNALTAWTNGIGNAVFFMLTPLSTGLCHRYSYRTVAIPGAIIAGVGMSLSYFATGLPLLYLTYGLMFGLGSALIMIPSQSSVADHFDKKRSVAIGIVLLGTGVGTLVWPILIGYLLEEFLYQRTFLICGAITFNLMVAGSLFRNFKKRPPLDSTFKSSDNNVEMTTPATTPRTWFARMRDSIKNSKPIIDKRIFTDSRIVHYCLTLFFVQVAYISVFVLLPTRGQELADSDDFSGATLVSVIGLSETISRLPWCAMWDISFLRKPTRRLAGLTIFVFFIGVLVIINPLMHSMELLVVNSAILGVATGGYVPTSFIVLVDLSGVDLYKDALAARLWFAGLASLLGPAFLGMFPT</sequence>
<evidence type="ECO:0000259" key="3">
    <source>
        <dbReference type="PROSITE" id="PS50850"/>
    </source>
</evidence>
<feature type="transmembrane region" description="Helical" evidence="2">
    <location>
        <begin position="55"/>
        <end position="74"/>
    </location>
</feature>
<keyword evidence="2" id="KW-0472">Membrane</keyword>
<feature type="transmembrane region" description="Helical" evidence="2">
    <location>
        <begin position="381"/>
        <end position="402"/>
    </location>
</feature>
<evidence type="ECO:0000313" key="4">
    <source>
        <dbReference type="Proteomes" id="UP000695022"/>
    </source>
</evidence>
<organism evidence="4 5">
    <name type="scientific">Priapulus caudatus</name>
    <name type="common">Priapulid worm</name>
    <dbReference type="NCBI Taxonomy" id="37621"/>
    <lineage>
        <taxon>Eukaryota</taxon>
        <taxon>Metazoa</taxon>
        <taxon>Ecdysozoa</taxon>
        <taxon>Scalidophora</taxon>
        <taxon>Priapulida</taxon>
        <taxon>Priapulimorpha</taxon>
        <taxon>Priapulimorphida</taxon>
        <taxon>Priapulidae</taxon>
        <taxon>Priapulus</taxon>
    </lineage>
</organism>
<accession>A0ABM1DU04</accession>
<dbReference type="InterPro" id="IPR020846">
    <property type="entry name" value="MFS_dom"/>
</dbReference>
<feature type="transmembrane region" description="Helical" evidence="2">
    <location>
        <begin position="250"/>
        <end position="272"/>
    </location>
</feature>
<dbReference type="PANTHER" id="PTHR11360">
    <property type="entry name" value="MONOCARBOXYLATE TRANSPORTER"/>
    <property type="match status" value="1"/>
</dbReference>
<feature type="transmembrane region" description="Helical" evidence="2">
    <location>
        <begin position="320"/>
        <end position="340"/>
    </location>
</feature>
<feature type="domain" description="Major facilitator superfamily (MFS) profile" evidence="3">
    <location>
        <begin position="17"/>
        <end position="404"/>
    </location>
</feature>
<feature type="transmembrane region" description="Helical" evidence="2">
    <location>
        <begin position="16"/>
        <end position="35"/>
    </location>
</feature>
<keyword evidence="2" id="KW-1133">Transmembrane helix</keyword>
<evidence type="ECO:0000256" key="2">
    <source>
        <dbReference type="SAM" id="Phobius"/>
    </source>
</evidence>
<feature type="non-terminal residue" evidence="5">
    <location>
        <position position="404"/>
    </location>
</feature>
<feature type="transmembrane region" description="Helical" evidence="2">
    <location>
        <begin position="111"/>
        <end position="131"/>
    </location>
</feature>
<dbReference type="PANTHER" id="PTHR11360:SF284">
    <property type="entry name" value="EG:103B4.3 PROTEIN-RELATED"/>
    <property type="match status" value="1"/>
</dbReference>
<dbReference type="Pfam" id="PF07690">
    <property type="entry name" value="MFS_1"/>
    <property type="match status" value="1"/>
</dbReference>
<dbReference type="InterPro" id="IPR050327">
    <property type="entry name" value="Proton-linked_MCT"/>
</dbReference>
<protein>
    <submittedName>
        <fullName evidence="5">Monocarboxylate transporter 12-like</fullName>
    </submittedName>
</protein>
<dbReference type="Proteomes" id="UP000695022">
    <property type="component" value="Unplaced"/>
</dbReference>
<dbReference type="RefSeq" id="XP_014663425.1">
    <property type="nucleotide sequence ID" value="XM_014807939.1"/>
</dbReference>
<evidence type="ECO:0000256" key="1">
    <source>
        <dbReference type="ARBA" id="ARBA00004141"/>
    </source>
</evidence>
<feature type="transmembrane region" description="Helical" evidence="2">
    <location>
        <begin position="346"/>
        <end position="369"/>
    </location>
</feature>
<name>A0ABM1DU04_PRICU</name>
<dbReference type="Gene3D" id="1.20.1250.20">
    <property type="entry name" value="MFS general substrate transporter like domains"/>
    <property type="match status" value="1"/>
</dbReference>
<keyword evidence="4" id="KW-1185">Reference proteome</keyword>
<dbReference type="SUPFAM" id="SSF103473">
    <property type="entry name" value="MFS general substrate transporter"/>
    <property type="match status" value="1"/>
</dbReference>
<gene>
    <name evidence="5" type="primary">LOC106806085</name>
</gene>
<evidence type="ECO:0000313" key="5">
    <source>
        <dbReference type="RefSeq" id="XP_014663425.1"/>
    </source>
</evidence>
<dbReference type="GeneID" id="106806085"/>
<proteinExistence type="predicted"/>
<reference evidence="5" key="1">
    <citation type="submission" date="2025-08" db="UniProtKB">
        <authorList>
            <consortium name="RefSeq"/>
        </authorList>
    </citation>
    <scope>IDENTIFICATION</scope>
</reference>
<comment type="subcellular location">
    <subcellularLocation>
        <location evidence="1">Membrane</location>
        <topology evidence="1">Multi-pass membrane protein</topology>
    </subcellularLocation>
</comment>